<dbReference type="PROSITE" id="PS52018">
    <property type="entry name" value="DART"/>
    <property type="match status" value="1"/>
</dbReference>
<feature type="binding site" evidence="6">
    <location>
        <begin position="11"/>
        <end position="13"/>
    </location>
    <ligand>
        <name>NAD(+)</name>
        <dbReference type="ChEBI" id="CHEBI:57540"/>
    </ligand>
</feature>
<feature type="active site" evidence="6">
    <location>
        <position position="165"/>
    </location>
</feature>
<feature type="domain" description="DarT" evidence="7">
    <location>
        <begin position="7"/>
        <end position="214"/>
    </location>
</feature>
<name>A0A081NLN1_9GAMM</name>
<dbReference type="EMBL" id="JOKH01000001">
    <property type="protein sequence ID" value="KEQ19354.1"/>
    <property type="molecule type" value="Genomic_DNA"/>
</dbReference>
<keyword evidence="2 6" id="KW-0328">Glycosyltransferase</keyword>
<comment type="caution">
    <text evidence="6">Lacks conserved residue(s) required for the propagation of feature annotation.</text>
</comment>
<dbReference type="GO" id="GO:0016757">
    <property type="term" value="F:glycosyltransferase activity"/>
    <property type="evidence" value="ECO:0007669"/>
    <property type="project" value="UniProtKB-UniRule"/>
</dbReference>
<evidence type="ECO:0000256" key="1">
    <source>
        <dbReference type="ARBA" id="ARBA00022649"/>
    </source>
</evidence>
<keyword evidence="4 6" id="KW-0548">Nucleotidyltransferase</keyword>
<keyword evidence="3 6" id="KW-0808">Transferase</keyword>
<sequence length="216" mass="24862">MPVPDPVRLYRLTHLDNLKLLLTRGALHAPNSAPADGMQYHTIHDPSIQAFRHERRIPCGPCGFVHDYLPFYLGPLSPMLYKLYKGGVDGYSEGQEPLIYLIAWADEIAESGKDFVFSDGHGIAAFTQWFDDLADLEKLDWPLILGREWYDTVEDNDRKRRKQAEFLVHGDLPWSMIKGIAAINHEVAARVQEELKQFPDQYKPPVRVIPQWYYQG</sequence>
<evidence type="ECO:0000256" key="3">
    <source>
        <dbReference type="ARBA" id="ARBA00022679"/>
    </source>
</evidence>
<keyword evidence="5 6" id="KW-0238">DNA-binding</keyword>
<dbReference type="Pfam" id="PF14487">
    <property type="entry name" value="DarT"/>
    <property type="match status" value="1"/>
</dbReference>
<proteinExistence type="inferred from homology"/>
<dbReference type="RefSeq" id="WP_034833132.1">
    <property type="nucleotide sequence ID" value="NZ_JOKH01000001.1"/>
</dbReference>
<feature type="active site" description="Proton acceptor" evidence="6">
    <location>
        <position position="52"/>
    </location>
</feature>
<comment type="similarity">
    <text evidence="6">Belongs to the DarT ADP-ribosyltransferase family.</text>
</comment>
<keyword evidence="1 6" id="KW-1277">Toxin-antitoxin system</keyword>
<dbReference type="STRING" id="1137799.GZ78_05155"/>
<organism evidence="8 9">
    <name type="scientific">Endozoicomonas numazuensis</name>
    <dbReference type="NCBI Taxonomy" id="1137799"/>
    <lineage>
        <taxon>Bacteria</taxon>
        <taxon>Pseudomonadati</taxon>
        <taxon>Pseudomonadota</taxon>
        <taxon>Gammaproteobacteria</taxon>
        <taxon>Oceanospirillales</taxon>
        <taxon>Endozoicomonadaceae</taxon>
        <taxon>Endozoicomonas</taxon>
    </lineage>
</organism>
<reference evidence="8 9" key="1">
    <citation type="submission" date="2014-06" db="EMBL/GenBank/DDBJ databases">
        <title>Whole Genome Sequences of Three Symbiotic Endozoicomonas Bacteria.</title>
        <authorList>
            <person name="Neave M.J."/>
            <person name="Apprill A."/>
            <person name="Voolstra C.R."/>
        </authorList>
    </citation>
    <scope>NUCLEOTIDE SEQUENCE [LARGE SCALE GENOMIC DNA]</scope>
    <source>
        <strain evidence="8 9">DSM 25634</strain>
    </source>
</reference>
<dbReference type="Proteomes" id="UP000028073">
    <property type="component" value="Unassembled WGS sequence"/>
</dbReference>
<comment type="catalytic activity">
    <reaction evidence="6">
        <text>a thymidine in DNA + NAD(+) = an N-(ADP-alpha-D-ribosyl)-thymidine in DNA + nicotinamide + H(+)</text>
        <dbReference type="Rhea" id="RHEA:71651"/>
        <dbReference type="Rhea" id="RHEA-COMP:13556"/>
        <dbReference type="Rhea" id="RHEA-COMP:18051"/>
        <dbReference type="ChEBI" id="CHEBI:15378"/>
        <dbReference type="ChEBI" id="CHEBI:17154"/>
        <dbReference type="ChEBI" id="CHEBI:57540"/>
        <dbReference type="ChEBI" id="CHEBI:137386"/>
        <dbReference type="ChEBI" id="CHEBI:191199"/>
    </reaction>
</comment>
<evidence type="ECO:0000313" key="9">
    <source>
        <dbReference type="Proteomes" id="UP000028073"/>
    </source>
</evidence>
<dbReference type="GO" id="GO:0016779">
    <property type="term" value="F:nucleotidyltransferase activity"/>
    <property type="evidence" value="ECO:0007669"/>
    <property type="project" value="UniProtKB-UniRule"/>
</dbReference>
<evidence type="ECO:0000256" key="4">
    <source>
        <dbReference type="ARBA" id="ARBA00022695"/>
    </source>
</evidence>
<accession>A0A081NLN1</accession>
<protein>
    <recommendedName>
        <fullName evidence="7">DarT domain-containing protein</fullName>
    </recommendedName>
</protein>
<dbReference type="AlphaFoldDB" id="A0A081NLN1"/>
<keyword evidence="9" id="KW-1185">Reference proteome</keyword>
<evidence type="ECO:0000313" key="8">
    <source>
        <dbReference type="EMBL" id="KEQ19354.1"/>
    </source>
</evidence>
<comment type="caution">
    <text evidence="8">The sequence shown here is derived from an EMBL/GenBank/DDBJ whole genome shotgun (WGS) entry which is preliminary data.</text>
</comment>
<feature type="binding site" evidence="6">
    <location>
        <position position="52"/>
    </location>
    <ligand>
        <name>NAD(+)</name>
        <dbReference type="ChEBI" id="CHEBI:57540"/>
    </ligand>
</feature>
<dbReference type="OrthoDB" id="9813972at2"/>
<evidence type="ECO:0000256" key="5">
    <source>
        <dbReference type="ARBA" id="ARBA00023125"/>
    </source>
</evidence>
<dbReference type="GO" id="GO:0003677">
    <property type="term" value="F:DNA binding"/>
    <property type="evidence" value="ECO:0007669"/>
    <property type="project" value="UniProtKB-UniRule"/>
</dbReference>
<evidence type="ECO:0000256" key="2">
    <source>
        <dbReference type="ARBA" id="ARBA00022676"/>
    </source>
</evidence>
<dbReference type="eggNOG" id="COG4948">
    <property type="taxonomic scope" value="Bacteria"/>
</dbReference>
<evidence type="ECO:0000256" key="6">
    <source>
        <dbReference type="PROSITE-ProRule" id="PRU01362"/>
    </source>
</evidence>
<evidence type="ECO:0000259" key="7">
    <source>
        <dbReference type="PROSITE" id="PS52018"/>
    </source>
</evidence>
<gene>
    <name evidence="8" type="ORF">GZ78_05155</name>
</gene>
<dbReference type="InterPro" id="IPR029494">
    <property type="entry name" value="DarT"/>
</dbReference>